<evidence type="ECO:0000313" key="3">
    <source>
        <dbReference type="Proteomes" id="UP000094527"/>
    </source>
</evidence>
<gene>
    <name evidence="2" type="ORF">Ocin01_11235</name>
</gene>
<feature type="compositionally biased region" description="Polar residues" evidence="1">
    <location>
        <begin position="135"/>
        <end position="162"/>
    </location>
</feature>
<dbReference type="GO" id="GO:0006508">
    <property type="term" value="P:proteolysis"/>
    <property type="evidence" value="ECO:0007669"/>
    <property type="project" value="UniProtKB-KW"/>
</dbReference>
<feature type="compositionally biased region" description="Polar residues" evidence="1">
    <location>
        <begin position="509"/>
        <end position="519"/>
    </location>
</feature>
<reference evidence="2 3" key="1">
    <citation type="journal article" date="2016" name="Genome Biol. Evol.">
        <title>Gene Family Evolution Reflects Adaptation to Soil Environmental Stressors in the Genome of the Collembolan Orchesella cincta.</title>
        <authorList>
            <person name="Faddeeva-Vakhrusheva A."/>
            <person name="Derks M.F."/>
            <person name="Anvar S.Y."/>
            <person name="Agamennone V."/>
            <person name="Suring W."/>
            <person name="Smit S."/>
            <person name="van Straalen N.M."/>
            <person name="Roelofs D."/>
        </authorList>
    </citation>
    <scope>NUCLEOTIDE SEQUENCE [LARGE SCALE GENOMIC DNA]</scope>
    <source>
        <tissue evidence="2">Mixed pool</tissue>
    </source>
</reference>
<dbReference type="GO" id="GO:0008233">
    <property type="term" value="F:peptidase activity"/>
    <property type="evidence" value="ECO:0007669"/>
    <property type="project" value="UniProtKB-KW"/>
</dbReference>
<feature type="region of interest" description="Disordered" evidence="1">
    <location>
        <begin position="66"/>
        <end position="121"/>
    </location>
</feature>
<sequence length="561" mass="62086">MYESKMHTNSSNGQTENDKENYRAFENQKLPLTPSSDNSDGSQSSNTTFSAIIEKGKASILAGKGDFDTRESESSGNISSSVVHPFSRSKRCAKEEDSDSQHSLVEEVESRNFSKPQTAFSESDEIYTENLATTSGGYDSLTRNTTSAVSADSHGTTIQPGKTTETVNTCTENEIRTRNLLRESYFHFKNNNVYLPSYSPISFQIAPSEDTLPALKGKGSSSNLHCYPGTERTLTVSDGFETQYYLAPLPSAVQDGDQTENTNDWEKLLDTENYGDCIRETGKVRLNEKILKLVSNSSLSSWSHCSLQSHLSQLNCRKSVCKDLDEHPPSGSNNDDTITIDGKPMAFIELHHQFRPSSRESGPEEDAESCVIGKLSKDKARLGERTMCSINSIDRVLKIQQKYPDAFRAMRKICMRRFNNFGIDDLRTDSASREGRFFKVGDKKLKNDSITANGSIATERFNSSTTNTNQYFSADRVYDTTTSESKKSVIRTSESEDRNTADTCEKSSRTGTTGRSIKSLSLSVQGNTSTIRNISSSSVKAFSECISNSVSRQGDEEGAQM</sequence>
<feature type="region of interest" description="Disordered" evidence="1">
    <location>
        <begin position="483"/>
        <end position="519"/>
    </location>
</feature>
<feature type="compositionally biased region" description="Low complexity" evidence="1">
    <location>
        <begin position="35"/>
        <end position="46"/>
    </location>
</feature>
<protein>
    <submittedName>
        <fullName evidence="2">Mitochondrial inner membrane protease ATP23</fullName>
    </submittedName>
</protein>
<dbReference type="EMBL" id="LJIJ01000670">
    <property type="protein sequence ID" value="ODM95450.1"/>
    <property type="molecule type" value="Genomic_DNA"/>
</dbReference>
<name>A0A1D2MQR1_ORCCI</name>
<organism evidence="2 3">
    <name type="scientific">Orchesella cincta</name>
    <name type="common">Springtail</name>
    <name type="synonym">Podura cincta</name>
    <dbReference type="NCBI Taxonomy" id="48709"/>
    <lineage>
        <taxon>Eukaryota</taxon>
        <taxon>Metazoa</taxon>
        <taxon>Ecdysozoa</taxon>
        <taxon>Arthropoda</taxon>
        <taxon>Hexapoda</taxon>
        <taxon>Collembola</taxon>
        <taxon>Entomobryomorpha</taxon>
        <taxon>Entomobryoidea</taxon>
        <taxon>Orchesellidae</taxon>
        <taxon>Orchesellinae</taxon>
        <taxon>Orchesella</taxon>
    </lineage>
</organism>
<evidence type="ECO:0000256" key="1">
    <source>
        <dbReference type="SAM" id="MobiDB-lite"/>
    </source>
</evidence>
<keyword evidence="3" id="KW-1185">Reference proteome</keyword>
<feature type="region of interest" description="Disordered" evidence="1">
    <location>
        <begin position="135"/>
        <end position="164"/>
    </location>
</feature>
<keyword evidence="2" id="KW-0645">Protease</keyword>
<accession>A0A1D2MQR1</accession>
<proteinExistence type="predicted"/>
<keyword evidence="2" id="KW-0378">Hydrolase</keyword>
<feature type="region of interest" description="Disordered" evidence="1">
    <location>
        <begin position="1"/>
        <end position="50"/>
    </location>
</feature>
<comment type="caution">
    <text evidence="2">The sequence shown here is derived from an EMBL/GenBank/DDBJ whole genome shotgun (WGS) entry which is preliminary data.</text>
</comment>
<dbReference type="AlphaFoldDB" id="A0A1D2MQR1"/>
<evidence type="ECO:0000313" key="2">
    <source>
        <dbReference type="EMBL" id="ODM95450.1"/>
    </source>
</evidence>
<dbReference type="Proteomes" id="UP000094527">
    <property type="component" value="Unassembled WGS sequence"/>
</dbReference>
<feature type="compositionally biased region" description="Basic and acidic residues" evidence="1">
    <location>
        <begin position="493"/>
        <end position="508"/>
    </location>
</feature>